<dbReference type="CDD" id="cd06592">
    <property type="entry name" value="GH31_NET37"/>
    <property type="match status" value="1"/>
</dbReference>
<keyword evidence="2 4" id="KW-0378">Hydrolase</keyword>
<feature type="chain" id="PRO_5012142991" evidence="5">
    <location>
        <begin position="22"/>
        <end position="537"/>
    </location>
</feature>
<proteinExistence type="inferred from homology"/>
<evidence type="ECO:0000256" key="4">
    <source>
        <dbReference type="RuleBase" id="RU361185"/>
    </source>
</evidence>
<dbReference type="OrthoDB" id="176168at2"/>
<evidence type="ECO:0000256" key="1">
    <source>
        <dbReference type="ARBA" id="ARBA00007806"/>
    </source>
</evidence>
<evidence type="ECO:0000256" key="3">
    <source>
        <dbReference type="ARBA" id="ARBA00023295"/>
    </source>
</evidence>
<dbReference type="InterPro" id="IPR017853">
    <property type="entry name" value="GH"/>
</dbReference>
<dbReference type="Gene3D" id="2.60.40.1180">
    <property type="entry name" value="Golgi alpha-mannosidase II"/>
    <property type="match status" value="1"/>
</dbReference>
<comment type="similarity">
    <text evidence="1 4">Belongs to the glycosyl hydrolase 31 family.</text>
</comment>
<keyword evidence="3 4" id="KW-0326">Glycosidase</keyword>
<dbReference type="InterPro" id="IPR048395">
    <property type="entry name" value="Glyco_hydro_31_C"/>
</dbReference>
<dbReference type="InterPro" id="IPR013780">
    <property type="entry name" value="Glyco_hydro_b"/>
</dbReference>
<protein>
    <submittedName>
        <fullName evidence="8">Alpha-glucosidase</fullName>
    </submittedName>
</protein>
<reference evidence="9" key="1">
    <citation type="submission" date="2017-02" db="EMBL/GenBank/DDBJ databases">
        <authorList>
            <person name="Varghese N."/>
            <person name="Submissions S."/>
        </authorList>
    </citation>
    <scope>NUCLEOTIDE SEQUENCE [LARGE SCALE GENOMIC DNA]</scope>
    <source>
        <strain evidence="9">DSM 23405</strain>
    </source>
</reference>
<feature type="domain" description="Glycoside hydrolase family 31 TIM barrel" evidence="6">
    <location>
        <begin position="145"/>
        <end position="447"/>
    </location>
</feature>
<dbReference type="InterPro" id="IPR000322">
    <property type="entry name" value="Glyco_hydro_31_TIM"/>
</dbReference>
<accession>A0A1T5DJM4</accession>
<dbReference type="GO" id="GO:0004553">
    <property type="term" value="F:hydrolase activity, hydrolyzing O-glycosyl compounds"/>
    <property type="evidence" value="ECO:0007669"/>
    <property type="project" value="InterPro"/>
</dbReference>
<dbReference type="SUPFAM" id="SSF51011">
    <property type="entry name" value="Glycosyl hydrolase domain"/>
    <property type="match status" value="1"/>
</dbReference>
<evidence type="ECO:0000259" key="7">
    <source>
        <dbReference type="Pfam" id="PF21365"/>
    </source>
</evidence>
<evidence type="ECO:0000256" key="5">
    <source>
        <dbReference type="SAM" id="SignalP"/>
    </source>
</evidence>
<dbReference type="Proteomes" id="UP000190230">
    <property type="component" value="Unassembled WGS sequence"/>
</dbReference>
<sequence>MFKIKTLLIAFSLFSNLFLVAQNTQVVEIQNNESWWGGAVNDGHTMPFSAGYSYDMYGNNKGNQVQPLLVSSNGRLIWSEEPFKFSFSKNAIKLEASADIQIIDAGETLKEAYAYASGHFFPSTGKLPDRLLFKAPQYNTWIELMYNQNQKDILEYAHAIIDNGLPPGVLMIDDNWQEDYGKWNFHKERFPDPKAMMNELHELGFKVMLWVCPFVSPDSDVYRDLAKRELFLKNPETAQTTQTGLLPPNQPAMIHWWNGVSALLDFSNPEAQKWFKGELQDLTENYGVDGFKLDAGDFYFYPDILKSYDPNITPNEHSKLFGEIGLDFPLNEYRAMWKMGGQPLAQRLSDKGHSWGDLSTLIPNITVQGLMGYAYSAPDMIGGGEFSSFLNAETIDQELIVRSAQVHALMPMMQFSVAPWRILDEKHQEAVRKSVALREKFTPLIMKLAEESAKTGEPIVRTMEYSFPNNDYQNVKNQFMLGDQVLVAPILKKGQTQRSVLLPKGTWKDSSGNVIKGPIKKTVQANLDELPYFSKIK</sequence>
<evidence type="ECO:0000256" key="2">
    <source>
        <dbReference type="ARBA" id="ARBA00022801"/>
    </source>
</evidence>
<keyword evidence="9" id="KW-1185">Reference proteome</keyword>
<keyword evidence="5" id="KW-0732">Signal</keyword>
<dbReference type="PANTHER" id="PTHR43053:SF4">
    <property type="entry name" value="MYOGENESIS-REGULATING GLYCOSIDASE"/>
    <property type="match status" value="1"/>
</dbReference>
<dbReference type="PANTHER" id="PTHR43053">
    <property type="entry name" value="GLYCOSIDASE FAMILY 31"/>
    <property type="match status" value="1"/>
</dbReference>
<name>A0A1T5DJM4_9FLAO</name>
<evidence type="ECO:0000313" key="9">
    <source>
        <dbReference type="Proteomes" id="UP000190230"/>
    </source>
</evidence>
<dbReference type="Pfam" id="PF21365">
    <property type="entry name" value="Glyco_hydro_31_3rd"/>
    <property type="match status" value="1"/>
</dbReference>
<dbReference type="Pfam" id="PF01055">
    <property type="entry name" value="Glyco_hydro_31_2nd"/>
    <property type="match status" value="1"/>
</dbReference>
<dbReference type="EMBL" id="FUYY01000005">
    <property type="protein sequence ID" value="SKB71899.1"/>
    <property type="molecule type" value="Genomic_DNA"/>
</dbReference>
<dbReference type="AlphaFoldDB" id="A0A1T5DJM4"/>
<feature type="signal peptide" evidence="5">
    <location>
        <begin position="1"/>
        <end position="21"/>
    </location>
</feature>
<evidence type="ECO:0000259" key="6">
    <source>
        <dbReference type="Pfam" id="PF01055"/>
    </source>
</evidence>
<dbReference type="Gene3D" id="3.20.20.80">
    <property type="entry name" value="Glycosidases"/>
    <property type="match status" value="1"/>
</dbReference>
<dbReference type="RefSeq" id="WP_079721534.1">
    <property type="nucleotide sequence ID" value="NZ_FUYY01000005.1"/>
</dbReference>
<evidence type="ECO:0000313" key="8">
    <source>
        <dbReference type="EMBL" id="SKB71899.1"/>
    </source>
</evidence>
<organism evidence="8 9">
    <name type="scientific">Salegentibacter holothuriorum</name>
    <dbReference type="NCBI Taxonomy" id="241145"/>
    <lineage>
        <taxon>Bacteria</taxon>
        <taxon>Pseudomonadati</taxon>
        <taxon>Bacteroidota</taxon>
        <taxon>Flavobacteriia</taxon>
        <taxon>Flavobacteriales</taxon>
        <taxon>Flavobacteriaceae</taxon>
        <taxon>Salegentibacter</taxon>
    </lineage>
</organism>
<dbReference type="GO" id="GO:0005975">
    <property type="term" value="P:carbohydrate metabolic process"/>
    <property type="evidence" value="ECO:0007669"/>
    <property type="project" value="InterPro"/>
</dbReference>
<dbReference type="InterPro" id="IPR050985">
    <property type="entry name" value="Alpha-glycosidase_related"/>
</dbReference>
<dbReference type="SUPFAM" id="SSF51445">
    <property type="entry name" value="(Trans)glycosidases"/>
    <property type="match status" value="1"/>
</dbReference>
<gene>
    <name evidence="8" type="ORF">SAMN05660776_2691</name>
</gene>
<dbReference type="STRING" id="241145.SAMN05660776_2691"/>
<feature type="domain" description="Glycosyl hydrolase family 31 C-terminal" evidence="7">
    <location>
        <begin position="456"/>
        <end position="535"/>
    </location>
</feature>